<dbReference type="EMBL" id="JBJQOH010000002">
    <property type="protein sequence ID" value="KAL3696765.1"/>
    <property type="molecule type" value="Genomic_DNA"/>
</dbReference>
<dbReference type="AlphaFoldDB" id="A0ABD3HZ63"/>
<evidence type="ECO:0000313" key="2">
    <source>
        <dbReference type="Proteomes" id="UP001633002"/>
    </source>
</evidence>
<protein>
    <recommendedName>
        <fullName evidence="3">F-box domain-containing protein</fullName>
    </recommendedName>
</protein>
<gene>
    <name evidence="1" type="ORF">R1sor_010841</name>
</gene>
<accession>A0ABD3HZ63</accession>
<organism evidence="1 2">
    <name type="scientific">Riccia sorocarpa</name>
    <dbReference type="NCBI Taxonomy" id="122646"/>
    <lineage>
        <taxon>Eukaryota</taxon>
        <taxon>Viridiplantae</taxon>
        <taxon>Streptophyta</taxon>
        <taxon>Embryophyta</taxon>
        <taxon>Marchantiophyta</taxon>
        <taxon>Marchantiopsida</taxon>
        <taxon>Marchantiidae</taxon>
        <taxon>Marchantiales</taxon>
        <taxon>Ricciaceae</taxon>
        <taxon>Riccia</taxon>
    </lineage>
</organism>
<dbReference type="InterPro" id="IPR032675">
    <property type="entry name" value="LRR_dom_sf"/>
</dbReference>
<comment type="caution">
    <text evidence="1">The sequence shown here is derived from an EMBL/GenBank/DDBJ whole genome shotgun (WGS) entry which is preliminary data.</text>
</comment>
<name>A0ABD3HZ63_9MARC</name>
<evidence type="ECO:0000313" key="1">
    <source>
        <dbReference type="EMBL" id="KAL3696765.1"/>
    </source>
</evidence>
<evidence type="ECO:0008006" key="3">
    <source>
        <dbReference type="Google" id="ProtNLM"/>
    </source>
</evidence>
<proteinExistence type="predicted"/>
<reference evidence="1 2" key="1">
    <citation type="submission" date="2024-09" db="EMBL/GenBank/DDBJ databases">
        <title>Chromosome-scale assembly of Riccia sorocarpa.</title>
        <authorList>
            <person name="Paukszto L."/>
        </authorList>
    </citation>
    <scope>NUCLEOTIDE SEQUENCE [LARGE SCALE GENOMIC DNA]</scope>
    <source>
        <strain evidence="1">LP-2024</strain>
        <tissue evidence="1">Aerial parts of the thallus</tissue>
    </source>
</reference>
<keyword evidence="2" id="KW-1185">Reference proteome</keyword>
<dbReference type="Gene3D" id="1.20.1280.50">
    <property type="match status" value="1"/>
</dbReference>
<dbReference type="Gene3D" id="3.80.10.10">
    <property type="entry name" value="Ribonuclease Inhibitor"/>
    <property type="match status" value="1"/>
</dbReference>
<sequence length="111" mass="12247">MEGSWTSLMSKLLADVFLRLPSDERITTISLVCKVWKRAALEKCGLAGEMTHEFCGLDLPDGDQDAMVIGSYLQGLKNLELKKTISLTDYGLMHIASGCRDLESLNLALLQ</sequence>
<dbReference type="Proteomes" id="UP001633002">
    <property type="component" value="Unassembled WGS sequence"/>
</dbReference>